<accession>A0A7J6W4R7</accession>
<organism evidence="4 5">
    <name type="scientific">Thalictrum thalictroides</name>
    <name type="common">Rue-anemone</name>
    <name type="synonym">Anemone thalictroides</name>
    <dbReference type="NCBI Taxonomy" id="46969"/>
    <lineage>
        <taxon>Eukaryota</taxon>
        <taxon>Viridiplantae</taxon>
        <taxon>Streptophyta</taxon>
        <taxon>Embryophyta</taxon>
        <taxon>Tracheophyta</taxon>
        <taxon>Spermatophyta</taxon>
        <taxon>Magnoliopsida</taxon>
        <taxon>Ranunculales</taxon>
        <taxon>Ranunculaceae</taxon>
        <taxon>Thalictroideae</taxon>
        <taxon>Thalictrum</taxon>
    </lineage>
</organism>
<dbReference type="EMBL" id="JABWDY010021927">
    <property type="protein sequence ID" value="KAF5192063.1"/>
    <property type="molecule type" value="Genomic_DNA"/>
</dbReference>
<dbReference type="PROSITE" id="PS50222">
    <property type="entry name" value="EF_HAND_2"/>
    <property type="match status" value="1"/>
</dbReference>
<feature type="domain" description="EF-hand" evidence="3">
    <location>
        <begin position="20"/>
        <end position="55"/>
    </location>
</feature>
<dbReference type="InterPro" id="IPR011992">
    <property type="entry name" value="EF-hand-dom_pair"/>
</dbReference>
<keyword evidence="2" id="KW-0106">Calcium</keyword>
<dbReference type="GO" id="GO:0005509">
    <property type="term" value="F:calcium ion binding"/>
    <property type="evidence" value="ECO:0007669"/>
    <property type="project" value="InterPro"/>
</dbReference>
<comment type="caution">
    <text evidence="4">The sequence shown here is derived from an EMBL/GenBank/DDBJ whole genome shotgun (WGS) entry which is preliminary data.</text>
</comment>
<dbReference type="InterPro" id="IPR002048">
    <property type="entry name" value="EF_hand_dom"/>
</dbReference>
<dbReference type="Gene3D" id="1.10.238.10">
    <property type="entry name" value="EF-hand"/>
    <property type="match status" value="1"/>
</dbReference>
<dbReference type="Pfam" id="PF13202">
    <property type="entry name" value="EF-hand_5"/>
    <property type="match status" value="1"/>
</dbReference>
<evidence type="ECO:0000313" key="5">
    <source>
        <dbReference type="Proteomes" id="UP000554482"/>
    </source>
</evidence>
<reference evidence="4 5" key="1">
    <citation type="submission" date="2020-06" db="EMBL/GenBank/DDBJ databases">
        <title>Transcriptomic and genomic resources for Thalictrum thalictroides and T. hernandezii: Facilitating candidate gene discovery in an emerging model plant lineage.</title>
        <authorList>
            <person name="Arias T."/>
            <person name="Riano-Pachon D.M."/>
            <person name="Di Stilio V.S."/>
        </authorList>
    </citation>
    <scope>NUCLEOTIDE SEQUENCE [LARGE SCALE GENOMIC DNA]</scope>
    <source>
        <strain evidence="5">cv. WT478/WT964</strain>
        <tissue evidence="4">Leaves</tissue>
    </source>
</reference>
<dbReference type="SUPFAM" id="SSF47473">
    <property type="entry name" value="EF-hand"/>
    <property type="match status" value="1"/>
</dbReference>
<dbReference type="SMART" id="SM00054">
    <property type="entry name" value="EFh"/>
    <property type="match status" value="2"/>
</dbReference>
<keyword evidence="1" id="KW-0677">Repeat</keyword>
<evidence type="ECO:0000313" key="4">
    <source>
        <dbReference type="EMBL" id="KAF5192063.1"/>
    </source>
</evidence>
<dbReference type="CDD" id="cd00051">
    <property type="entry name" value="EFh"/>
    <property type="match status" value="1"/>
</dbReference>
<name>A0A7J6W4R7_THATH</name>
<gene>
    <name evidence="4" type="ORF">FRX31_018352</name>
</gene>
<evidence type="ECO:0000256" key="2">
    <source>
        <dbReference type="ARBA" id="ARBA00022837"/>
    </source>
</evidence>
<dbReference type="AlphaFoldDB" id="A0A7J6W4R7"/>
<dbReference type="Proteomes" id="UP000554482">
    <property type="component" value="Unassembled WGS sequence"/>
</dbReference>
<dbReference type="Pfam" id="PF13405">
    <property type="entry name" value="EF-hand_6"/>
    <property type="match status" value="1"/>
</dbReference>
<dbReference type="OrthoDB" id="26525at2759"/>
<evidence type="ECO:0000256" key="1">
    <source>
        <dbReference type="ARBA" id="ARBA00022737"/>
    </source>
</evidence>
<keyword evidence="5" id="KW-1185">Reference proteome</keyword>
<dbReference type="InterPro" id="IPR018247">
    <property type="entry name" value="EF_Hand_1_Ca_BS"/>
</dbReference>
<protein>
    <recommendedName>
        <fullName evidence="3">EF-hand domain-containing protein</fullName>
    </recommendedName>
</protein>
<evidence type="ECO:0000259" key="3">
    <source>
        <dbReference type="PROSITE" id="PS50222"/>
    </source>
</evidence>
<dbReference type="PROSITE" id="PS00018">
    <property type="entry name" value="EF_HAND_1"/>
    <property type="match status" value="2"/>
</dbReference>
<dbReference type="PANTHER" id="PTHR23050">
    <property type="entry name" value="CALCIUM BINDING PROTEIN"/>
    <property type="match status" value="1"/>
</dbReference>
<proteinExistence type="predicted"/>
<sequence length="99" mass="11248">MAFTNSCYPRSVSSHGKRQMTIEEFKKWLKQFDNDGDGLISKEELREALRSVGGWFTTWNSGRAIKSADANSNGYIDDTEIKHLISFAEKHFGVKIVMS</sequence>
<dbReference type="InterPro" id="IPR050145">
    <property type="entry name" value="Centrin_CML-like"/>
</dbReference>